<dbReference type="AlphaFoldDB" id="A0A840KJP8"/>
<evidence type="ECO:0000313" key="3">
    <source>
        <dbReference type="Proteomes" id="UP000592180"/>
    </source>
</evidence>
<gene>
    <name evidence="2" type="ORF">HNP38_003210</name>
</gene>
<name>A0A840KJP8_9FLAO</name>
<feature type="domain" description="N-acetyltransferase" evidence="1">
    <location>
        <begin position="10"/>
        <end position="167"/>
    </location>
</feature>
<protein>
    <submittedName>
        <fullName evidence="2">RimJ/RimL family protein N-acetyltransferase</fullName>
    </submittedName>
</protein>
<sequence length="167" mass="19062">MKIFTTINMTSLRLYRPEDLPSLSYTLDEVQSSFTALSQFALEKIYERSDGLAFPITILYENVPAGFFVLDFGDDKLELTDNSKSALVRSLSVNPHFQGKGIGTEAMRQIPGFLKAYFPDRQTEEVVLAVNFKNTSAYRLYLKAGYQDHGKTRVWKDSFQHLLSMKL</sequence>
<dbReference type="RefSeq" id="WP_184191238.1">
    <property type="nucleotide sequence ID" value="NZ_JACHLE010000005.1"/>
</dbReference>
<accession>A0A840KJP8</accession>
<organism evidence="2 3">
    <name type="scientific">Chryseobacterium defluvii</name>
    <dbReference type="NCBI Taxonomy" id="160396"/>
    <lineage>
        <taxon>Bacteria</taxon>
        <taxon>Pseudomonadati</taxon>
        <taxon>Bacteroidota</taxon>
        <taxon>Flavobacteriia</taxon>
        <taxon>Flavobacteriales</taxon>
        <taxon>Weeksellaceae</taxon>
        <taxon>Chryseobacterium group</taxon>
        <taxon>Chryseobacterium</taxon>
    </lineage>
</organism>
<dbReference type="Proteomes" id="UP000592180">
    <property type="component" value="Unassembled WGS sequence"/>
</dbReference>
<dbReference type="SUPFAM" id="SSF55729">
    <property type="entry name" value="Acyl-CoA N-acyltransferases (Nat)"/>
    <property type="match status" value="1"/>
</dbReference>
<dbReference type="GO" id="GO:0016747">
    <property type="term" value="F:acyltransferase activity, transferring groups other than amino-acyl groups"/>
    <property type="evidence" value="ECO:0007669"/>
    <property type="project" value="InterPro"/>
</dbReference>
<dbReference type="CDD" id="cd04301">
    <property type="entry name" value="NAT_SF"/>
    <property type="match status" value="1"/>
</dbReference>
<proteinExistence type="predicted"/>
<evidence type="ECO:0000259" key="1">
    <source>
        <dbReference type="PROSITE" id="PS51186"/>
    </source>
</evidence>
<evidence type="ECO:0000313" key="2">
    <source>
        <dbReference type="EMBL" id="MBB4807894.1"/>
    </source>
</evidence>
<dbReference type="InterPro" id="IPR000182">
    <property type="entry name" value="GNAT_dom"/>
</dbReference>
<dbReference type="EMBL" id="JACHLE010000005">
    <property type="protein sequence ID" value="MBB4807894.1"/>
    <property type="molecule type" value="Genomic_DNA"/>
</dbReference>
<dbReference type="Pfam" id="PF00583">
    <property type="entry name" value="Acetyltransf_1"/>
    <property type="match status" value="1"/>
</dbReference>
<dbReference type="Gene3D" id="3.40.630.30">
    <property type="match status" value="1"/>
</dbReference>
<dbReference type="PROSITE" id="PS51186">
    <property type="entry name" value="GNAT"/>
    <property type="match status" value="1"/>
</dbReference>
<comment type="caution">
    <text evidence="2">The sequence shown here is derived from an EMBL/GenBank/DDBJ whole genome shotgun (WGS) entry which is preliminary data.</text>
</comment>
<reference evidence="2 3" key="1">
    <citation type="submission" date="2020-08" db="EMBL/GenBank/DDBJ databases">
        <title>Functional genomics of gut bacteria from endangered species of beetles.</title>
        <authorList>
            <person name="Carlos-Shanley C."/>
        </authorList>
    </citation>
    <scope>NUCLEOTIDE SEQUENCE [LARGE SCALE GENOMIC DNA]</scope>
    <source>
        <strain evidence="2 3">S00151</strain>
    </source>
</reference>
<keyword evidence="2" id="KW-0808">Transferase</keyword>
<keyword evidence="3" id="KW-1185">Reference proteome</keyword>
<dbReference type="InterPro" id="IPR016181">
    <property type="entry name" value="Acyl_CoA_acyltransferase"/>
</dbReference>